<dbReference type="GeneID" id="25416572"/>
<dbReference type="RefSeq" id="XP_013429293.1">
    <property type="nucleotide sequence ID" value="XM_013573839.1"/>
</dbReference>
<dbReference type="Pfam" id="PF00583">
    <property type="entry name" value="Acetyltransf_1"/>
    <property type="match status" value="1"/>
</dbReference>
<protein>
    <recommendedName>
        <fullName evidence="1">N-acetyltransferase domain-containing protein</fullName>
    </recommendedName>
</protein>
<evidence type="ECO:0000313" key="2">
    <source>
        <dbReference type="EMBL" id="KEQ74729.1"/>
    </source>
</evidence>
<feature type="domain" description="N-acetyltransferase" evidence="1">
    <location>
        <begin position="68"/>
        <end position="217"/>
    </location>
</feature>
<evidence type="ECO:0000259" key="1">
    <source>
        <dbReference type="PROSITE" id="PS51186"/>
    </source>
</evidence>
<dbReference type="GO" id="GO:0016747">
    <property type="term" value="F:acyltransferase activity, transferring groups other than amino-acyl groups"/>
    <property type="evidence" value="ECO:0007669"/>
    <property type="project" value="InterPro"/>
</dbReference>
<dbReference type="STRING" id="1043004.A0A074WT49"/>
<dbReference type="InterPro" id="IPR052523">
    <property type="entry name" value="Trichothecene_AcTrans"/>
</dbReference>
<accession>A0A074WT49</accession>
<evidence type="ECO:0000313" key="3">
    <source>
        <dbReference type="Proteomes" id="UP000027730"/>
    </source>
</evidence>
<dbReference type="PANTHER" id="PTHR42791">
    <property type="entry name" value="GNAT FAMILY ACETYLTRANSFERASE"/>
    <property type="match status" value="1"/>
</dbReference>
<dbReference type="Proteomes" id="UP000027730">
    <property type="component" value="Unassembled WGS sequence"/>
</dbReference>
<dbReference type="AlphaFoldDB" id="A0A074WT49"/>
<dbReference type="Gene3D" id="3.40.630.30">
    <property type="match status" value="1"/>
</dbReference>
<dbReference type="OrthoDB" id="410198at2759"/>
<dbReference type="SUPFAM" id="SSF55729">
    <property type="entry name" value="Acyl-CoA N-acyltransferases (Nat)"/>
    <property type="match status" value="1"/>
</dbReference>
<sequence length="226" mass="25140">MSWKISKATLADVPAITSIYSQDELTPFIKLCLGSLNLLALNFNQAARIAESIQDPEQAWFVARDERNRIVSFAEWGMPKAEADGEEQMAEELAEVQEAYEDSIAAGMNSGLVVEFRHRVTKLRNDVLRGRRHYLLMNIGTMKTSRQKGAATALVQRAIEAADREKVSIYLDTVSEGPARGLFDKLGFAEVGRFDMDLAEHGGQGSHSHIGMIRWSWGRVDSPTKA</sequence>
<dbReference type="InterPro" id="IPR016181">
    <property type="entry name" value="Acyl_CoA_acyltransferase"/>
</dbReference>
<proteinExistence type="predicted"/>
<dbReference type="PROSITE" id="PS51186">
    <property type="entry name" value="GNAT"/>
    <property type="match status" value="1"/>
</dbReference>
<dbReference type="PANTHER" id="PTHR42791:SF1">
    <property type="entry name" value="N-ACETYLTRANSFERASE DOMAIN-CONTAINING PROTEIN"/>
    <property type="match status" value="1"/>
</dbReference>
<keyword evidence="3" id="KW-1185">Reference proteome</keyword>
<organism evidence="2 3">
    <name type="scientific">Aureobasidium namibiae CBS 147.97</name>
    <dbReference type="NCBI Taxonomy" id="1043004"/>
    <lineage>
        <taxon>Eukaryota</taxon>
        <taxon>Fungi</taxon>
        <taxon>Dikarya</taxon>
        <taxon>Ascomycota</taxon>
        <taxon>Pezizomycotina</taxon>
        <taxon>Dothideomycetes</taxon>
        <taxon>Dothideomycetidae</taxon>
        <taxon>Dothideales</taxon>
        <taxon>Saccotheciaceae</taxon>
        <taxon>Aureobasidium</taxon>
    </lineage>
</organism>
<dbReference type="EMBL" id="KL584706">
    <property type="protein sequence ID" value="KEQ74729.1"/>
    <property type="molecule type" value="Genomic_DNA"/>
</dbReference>
<reference evidence="2 3" key="1">
    <citation type="journal article" date="2014" name="BMC Genomics">
        <title>Genome sequencing of four Aureobasidium pullulans varieties: biotechnological potential, stress tolerance, and description of new species.</title>
        <authorList>
            <person name="Gostin Ar C."/>
            <person name="Ohm R.A."/>
            <person name="Kogej T."/>
            <person name="Sonjak S."/>
            <person name="Turk M."/>
            <person name="Zajc J."/>
            <person name="Zalar P."/>
            <person name="Grube M."/>
            <person name="Sun H."/>
            <person name="Han J."/>
            <person name="Sharma A."/>
            <person name="Chiniquy J."/>
            <person name="Ngan C.Y."/>
            <person name="Lipzen A."/>
            <person name="Barry K."/>
            <person name="Grigoriev I.V."/>
            <person name="Gunde-Cimerman N."/>
        </authorList>
    </citation>
    <scope>NUCLEOTIDE SEQUENCE [LARGE SCALE GENOMIC DNA]</scope>
    <source>
        <strain evidence="2 3">CBS 147.97</strain>
    </source>
</reference>
<name>A0A074WT49_9PEZI</name>
<dbReference type="InterPro" id="IPR000182">
    <property type="entry name" value="GNAT_dom"/>
</dbReference>
<dbReference type="HOGENOM" id="CLU_1255756_0_0_1"/>
<gene>
    <name evidence="2" type="ORF">M436DRAFT_80195</name>
</gene>